<dbReference type="SUPFAM" id="SSF55874">
    <property type="entry name" value="ATPase domain of HSP90 chaperone/DNA topoisomerase II/histidine kinase"/>
    <property type="match status" value="1"/>
</dbReference>
<accession>A0A6J6JLM7</accession>
<dbReference type="CDD" id="cd16917">
    <property type="entry name" value="HATPase_UhpB-NarQ-NarX-like"/>
    <property type="match status" value="1"/>
</dbReference>
<evidence type="ECO:0000256" key="3">
    <source>
        <dbReference type="SAM" id="Phobius"/>
    </source>
</evidence>
<dbReference type="InterPro" id="IPR050482">
    <property type="entry name" value="Sensor_HK_TwoCompSys"/>
</dbReference>
<dbReference type="EMBL" id="CAEZVS010000098">
    <property type="protein sequence ID" value="CAB4637886.1"/>
    <property type="molecule type" value="Genomic_DNA"/>
</dbReference>
<dbReference type="Gene3D" id="3.30.565.10">
    <property type="entry name" value="Histidine kinase-like ATPase, C-terminal domain"/>
    <property type="match status" value="1"/>
</dbReference>
<sequence>MLGRIYSVALTAITAEAIVNGFGQLSFLNPIVFFVSASVLVAAVLGVVVSTWFVPSSTNFWLRAVAIVALALITTWPLHFDLTQATPASFQPWIWWPLGIAAIAAGTTFRFGIGAIYLFFLTISWPILKVSGYGGSGQLLQGVQEALHLFVFSAVLIAMVLALRWEAGKTDAANQEAIASAVESARVDAAEIERSRLDALVHDSVLTTLLVAANAETEQQRSLAAKSAKDAIARLRTARSEELESTQLTLASFLHALELRIKESSPEFQVTIARLSDLPISSQTAEALTEATLQAVDNSLKHASHATERVVRLKGQESGLKIVVSDNGKGFRPSQVPKDRIGIASSIVARVANVGGRVFINSSPGSGTDVVIEWNRHD</sequence>
<organism evidence="5">
    <name type="scientific">freshwater metagenome</name>
    <dbReference type="NCBI Taxonomy" id="449393"/>
    <lineage>
        <taxon>unclassified sequences</taxon>
        <taxon>metagenomes</taxon>
        <taxon>ecological metagenomes</taxon>
    </lineage>
</organism>
<dbReference type="GO" id="GO:0016301">
    <property type="term" value="F:kinase activity"/>
    <property type="evidence" value="ECO:0007669"/>
    <property type="project" value="UniProtKB-KW"/>
</dbReference>
<name>A0A6J6JLM7_9ZZZZ</name>
<keyword evidence="3" id="KW-0812">Transmembrane</keyword>
<dbReference type="InterPro" id="IPR036890">
    <property type="entry name" value="HATPase_C_sf"/>
</dbReference>
<dbReference type="AlphaFoldDB" id="A0A6J6JLM7"/>
<feature type="transmembrane region" description="Helical" evidence="3">
    <location>
        <begin position="98"/>
        <end position="125"/>
    </location>
</feature>
<keyword evidence="3" id="KW-1133">Transmembrane helix</keyword>
<feature type="transmembrane region" description="Helical" evidence="3">
    <location>
        <begin position="146"/>
        <end position="165"/>
    </location>
</feature>
<feature type="domain" description="Histidine kinase/HSP90-like ATPase" evidence="4">
    <location>
        <begin position="286"/>
        <end position="374"/>
    </location>
</feature>
<evidence type="ECO:0000256" key="1">
    <source>
        <dbReference type="ARBA" id="ARBA00022679"/>
    </source>
</evidence>
<dbReference type="PANTHER" id="PTHR24421">
    <property type="entry name" value="NITRATE/NITRITE SENSOR PROTEIN NARX-RELATED"/>
    <property type="match status" value="1"/>
</dbReference>
<feature type="transmembrane region" description="Helical" evidence="3">
    <location>
        <begin position="60"/>
        <end position="78"/>
    </location>
</feature>
<keyword evidence="2" id="KW-0418">Kinase</keyword>
<proteinExistence type="predicted"/>
<dbReference type="InterPro" id="IPR003594">
    <property type="entry name" value="HATPase_dom"/>
</dbReference>
<dbReference type="GO" id="GO:0000160">
    <property type="term" value="P:phosphorelay signal transduction system"/>
    <property type="evidence" value="ECO:0007669"/>
    <property type="project" value="UniProtKB-KW"/>
</dbReference>
<keyword evidence="3" id="KW-0472">Membrane</keyword>
<protein>
    <submittedName>
        <fullName evidence="5">Unannotated protein</fullName>
    </submittedName>
</protein>
<evidence type="ECO:0000313" key="5">
    <source>
        <dbReference type="EMBL" id="CAB4637886.1"/>
    </source>
</evidence>
<feature type="transmembrane region" description="Helical" evidence="3">
    <location>
        <begin position="27"/>
        <end position="53"/>
    </location>
</feature>
<dbReference type="Pfam" id="PF02518">
    <property type="entry name" value="HATPase_c"/>
    <property type="match status" value="1"/>
</dbReference>
<evidence type="ECO:0000259" key="4">
    <source>
        <dbReference type="Pfam" id="PF02518"/>
    </source>
</evidence>
<keyword evidence="1" id="KW-0808">Transferase</keyword>
<reference evidence="5" key="1">
    <citation type="submission" date="2020-05" db="EMBL/GenBank/DDBJ databases">
        <authorList>
            <person name="Chiriac C."/>
            <person name="Salcher M."/>
            <person name="Ghai R."/>
            <person name="Kavagutti S V."/>
        </authorList>
    </citation>
    <scope>NUCLEOTIDE SEQUENCE</scope>
</reference>
<evidence type="ECO:0000256" key="2">
    <source>
        <dbReference type="ARBA" id="ARBA00022777"/>
    </source>
</evidence>
<gene>
    <name evidence="5" type="ORF">UFOPK2106_00666</name>
</gene>